<gene>
    <name evidence="1" type="ORF">SDC9_160095</name>
</gene>
<dbReference type="InterPro" id="IPR028037">
    <property type="entry name" value="Antitoxin_Rv0909/MT0933"/>
</dbReference>
<name>A0A645FEF6_9ZZZZ</name>
<protein>
    <recommendedName>
        <fullName evidence="2">Antitoxin</fullName>
    </recommendedName>
</protein>
<evidence type="ECO:0000313" key="1">
    <source>
        <dbReference type="EMBL" id="MPN12775.1"/>
    </source>
</evidence>
<reference evidence="1" key="1">
    <citation type="submission" date="2019-08" db="EMBL/GenBank/DDBJ databases">
        <authorList>
            <person name="Kucharzyk K."/>
            <person name="Murdoch R.W."/>
            <person name="Higgins S."/>
            <person name="Loffler F."/>
        </authorList>
    </citation>
    <scope>NUCLEOTIDE SEQUENCE</scope>
</reference>
<dbReference type="Pfam" id="PF14013">
    <property type="entry name" value="MT0933_antitox"/>
    <property type="match status" value="1"/>
</dbReference>
<evidence type="ECO:0008006" key="2">
    <source>
        <dbReference type="Google" id="ProtNLM"/>
    </source>
</evidence>
<proteinExistence type="predicted"/>
<sequence>MGLLDDIKSAADQHEDQVEAVIDKAGDAVDQATEKKYVGQVDQVQGFLKEKIGKPEAK</sequence>
<accession>A0A645FEF6</accession>
<dbReference type="AlphaFoldDB" id="A0A645FEF6"/>
<dbReference type="EMBL" id="VSSQ01059188">
    <property type="protein sequence ID" value="MPN12775.1"/>
    <property type="molecule type" value="Genomic_DNA"/>
</dbReference>
<organism evidence="1">
    <name type="scientific">bioreactor metagenome</name>
    <dbReference type="NCBI Taxonomy" id="1076179"/>
    <lineage>
        <taxon>unclassified sequences</taxon>
        <taxon>metagenomes</taxon>
        <taxon>ecological metagenomes</taxon>
    </lineage>
</organism>
<comment type="caution">
    <text evidence="1">The sequence shown here is derived from an EMBL/GenBank/DDBJ whole genome shotgun (WGS) entry which is preliminary data.</text>
</comment>